<dbReference type="InterPro" id="IPR025671">
    <property type="entry name" value="HXXEE"/>
</dbReference>
<evidence type="ECO:0000313" key="2">
    <source>
        <dbReference type="EMBL" id="CAE7035988.1"/>
    </source>
</evidence>
<proteinExistence type="predicted"/>
<feature type="transmembrane region" description="Helical" evidence="1">
    <location>
        <begin position="265"/>
        <end position="286"/>
    </location>
</feature>
<name>A0A812IKU6_9DINO</name>
<organism evidence="2 3">
    <name type="scientific">Symbiodinium natans</name>
    <dbReference type="NCBI Taxonomy" id="878477"/>
    <lineage>
        <taxon>Eukaryota</taxon>
        <taxon>Sar</taxon>
        <taxon>Alveolata</taxon>
        <taxon>Dinophyceae</taxon>
        <taxon>Suessiales</taxon>
        <taxon>Symbiodiniaceae</taxon>
        <taxon>Symbiodinium</taxon>
    </lineage>
</organism>
<dbReference type="Pfam" id="PF13787">
    <property type="entry name" value="HXXEE"/>
    <property type="match status" value="1"/>
</dbReference>
<keyword evidence="1" id="KW-0472">Membrane</keyword>
<feature type="transmembrane region" description="Helical" evidence="1">
    <location>
        <begin position="233"/>
        <end position="253"/>
    </location>
</feature>
<feature type="transmembrane region" description="Helical" evidence="1">
    <location>
        <begin position="153"/>
        <end position="173"/>
    </location>
</feature>
<evidence type="ECO:0000313" key="3">
    <source>
        <dbReference type="Proteomes" id="UP000604046"/>
    </source>
</evidence>
<comment type="caution">
    <text evidence="2">The sequence shown here is derived from an EMBL/GenBank/DDBJ whole genome shotgun (WGS) entry which is preliminary data.</text>
</comment>
<evidence type="ECO:0000256" key="1">
    <source>
        <dbReference type="SAM" id="Phobius"/>
    </source>
</evidence>
<sequence length="293" mass="32469">MYMSMALIRHSKVFTASRLSQIQLAPEFPAAMAAVAGVQPNPKPTALSGPELLKDAAWFDANWPFISAFLCPFAFVLPFVVCKLPGRKAIRDPYVLGWLTVAFYLCHQIEEHAYDLRGWRYAFVPDFNHGTGAWLFKECEKLGHKTCPADPRFATYINVVTVWGGFVVAMLCAHHLGGQYAYAGFCNWGMSIVNTATGHLIPWALMGYNPGAFQSIFMFAFGMYALSRVDQFFAGICIVNGLLFHAICFGVGANLVLKAHWPLEIVAVLCFIFSTAVPLLLAKLFAPQAEKRL</sequence>
<accession>A0A812IKU6</accession>
<keyword evidence="3" id="KW-1185">Reference proteome</keyword>
<feature type="transmembrane region" description="Helical" evidence="1">
    <location>
        <begin position="207"/>
        <end position="226"/>
    </location>
</feature>
<dbReference type="AlphaFoldDB" id="A0A812IKU6"/>
<keyword evidence="1" id="KW-0812">Transmembrane</keyword>
<dbReference type="Proteomes" id="UP000604046">
    <property type="component" value="Unassembled WGS sequence"/>
</dbReference>
<dbReference type="OrthoDB" id="413428at2759"/>
<dbReference type="EMBL" id="CAJNDS010000269">
    <property type="protein sequence ID" value="CAE7035988.1"/>
    <property type="molecule type" value="Genomic_DNA"/>
</dbReference>
<feature type="transmembrane region" description="Helical" evidence="1">
    <location>
        <begin position="61"/>
        <end position="81"/>
    </location>
</feature>
<keyword evidence="1" id="KW-1133">Transmembrane helix</keyword>
<reference evidence="2" key="1">
    <citation type="submission" date="2021-02" db="EMBL/GenBank/DDBJ databases">
        <authorList>
            <person name="Dougan E. K."/>
            <person name="Rhodes N."/>
            <person name="Thang M."/>
            <person name="Chan C."/>
        </authorList>
    </citation>
    <scope>NUCLEOTIDE SEQUENCE</scope>
</reference>
<protein>
    <submittedName>
        <fullName evidence="2">Uncharacterized protein</fullName>
    </submittedName>
</protein>
<gene>
    <name evidence="2" type="ORF">SNAT2548_LOCUS4356</name>
</gene>